<evidence type="ECO:0000259" key="10">
    <source>
        <dbReference type="Pfam" id="PF11356"/>
    </source>
</evidence>
<keyword evidence="7" id="KW-0653">Protein transport</keyword>
<dbReference type="SUPFAM" id="SSF50156">
    <property type="entry name" value="PDZ domain-like"/>
    <property type="match status" value="1"/>
</dbReference>
<name>A0A1H3ZU79_9GAMM</name>
<evidence type="ECO:0000256" key="3">
    <source>
        <dbReference type="ARBA" id="ARBA00022448"/>
    </source>
</evidence>
<evidence type="ECO:0000313" key="11">
    <source>
        <dbReference type="EMBL" id="SEA27249.1"/>
    </source>
</evidence>
<feature type="domain" description="Type II secretion system protein GspC N-terminal" evidence="10">
    <location>
        <begin position="54"/>
        <end position="157"/>
    </location>
</feature>
<proteinExistence type="inferred from homology"/>
<evidence type="ECO:0000256" key="5">
    <source>
        <dbReference type="ARBA" id="ARBA00022519"/>
    </source>
</evidence>
<protein>
    <submittedName>
        <fullName evidence="11">General secretion pathway protein C</fullName>
    </submittedName>
</protein>
<evidence type="ECO:0000256" key="7">
    <source>
        <dbReference type="ARBA" id="ARBA00022927"/>
    </source>
</evidence>
<organism evidence="11 12">
    <name type="scientific">Lonsdalea quercina</name>
    <dbReference type="NCBI Taxonomy" id="71657"/>
    <lineage>
        <taxon>Bacteria</taxon>
        <taxon>Pseudomonadati</taxon>
        <taxon>Pseudomonadota</taxon>
        <taxon>Gammaproteobacteria</taxon>
        <taxon>Enterobacterales</taxon>
        <taxon>Pectobacteriaceae</taxon>
        <taxon>Lonsdalea</taxon>
    </lineage>
</organism>
<keyword evidence="5" id="KW-0997">Cell inner membrane</keyword>
<dbReference type="NCBIfam" id="TIGR01713">
    <property type="entry name" value="typeII_sec_gspC"/>
    <property type="match status" value="1"/>
</dbReference>
<gene>
    <name evidence="11" type="ORF">SAMN02982996_01317</name>
</gene>
<comment type="subcellular location">
    <subcellularLocation>
        <location evidence="1">Cell inner membrane</location>
    </subcellularLocation>
</comment>
<accession>A0A1H3ZU79</accession>
<keyword evidence="3" id="KW-0813">Transport</keyword>
<dbReference type="AlphaFoldDB" id="A0A1H3ZU79"/>
<dbReference type="eggNOG" id="COG3031">
    <property type="taxonomic scope" value="Bacteria"/>
</dbReference>
<dbReference type="InterPro" id="IPR024961">
    <property type="entry name" value="T2SS_GspC_N"/>
</dbReference>
<evidence type="ECO:0000256" key="9">
    <source>
        <dbReference type="ARBA" id="ARBA00023136"/>
    </source>
</evidence>
<keyword evidence="6" id="KW-0812">Transmembrane</keyword>
<evidence type="ECO:0000256" key="4">
    <source>
        <dbReference type="ARBA" id="ARBA00022475"/>
    </source>
</evidence>
<dbReference type="GO" id="GO:0015627">
    <property type="term" value="C:type II protein secretion system complex"/>
    <property type="evidence" value="ECO:0007669"/>
    <property type="project" value="InterPro"/>
</dbReference>
<sequence length="272" mass="29973">MFLMDKVKLPSLTPRTLRRSLLALFLLLTVLQTASLFQHRDLAPLPAVARTPTPQPPSSLDLPNDYSLFGVAPEKAAAPDPEAEHPDSLPLSSLHLSLTGVLLSQDAAHSIAIFSKDNQQFSCSPNESLPDDDAKLVAIHADSVVLLYQGRHEVLRLYEQPGGEESQTDTAALQQLQPRPSSPISDYLELAPLINGNKLSGYRISPGRHPDVFYRVGLQDRDVIIALNGLDLRDEAQAKTAMERIPEIHTFTLTVEREGQQQDIYMEIGGEE</sequence>
<dbReference type="Gene3D" id="2.30.30.830">
    <property type="match status" value="1"/>
</dbReference>
<dbReference type="InterPro" id="IPR001639">
    <property type="entry name" value="T2SS_protein-GspC"/>
</dbReference>
<keyword evidence="4" id="KW-1003">Cell membrane</keyword>
<keyword evidence="12" id="KW-1185">Reference proteome</keyword>
<dbReference type="GO" id="GO:0005886">
    <property type="term" value="C:plasma membrane"/>
    <property type="evidence" value="ECO:0007669"/>
    <property type="project" value="UniProtKB-SubCell"/>
</dbReference>
<evidence type="ECO:0000256" key="1">
    <source>
        <dbReference type="ARBA" id="ARBA00004533"/>
    </source>
</evidence>
<reference evidence="11 12" key="1">
    <citation type="submission" date="2016-10" db="EMBL/GenBank/DDBJ databases">
        <authorList>
            <person name="de Groot N.N."/>
        </authorList>
    </citation>
    <scope>NUCLEOTIDE SEQUENCE [LARGE SCALE GENOMIC DNA]</scope>
    <source>
        <strain evidence="11 12">ATCC 29281</strain>
    </source>
</reference>
<keyword evidence="9" id="KW-0472">Membrane</keyword>
<evidence type="ECO:0000256" key="6">
    <source>
        <dbReference type="ARBA" id="ARBA00022692"/>
    </source>
</evidence>
<dbReference type="InterPro" id="IPR036034">
    <property type="entry name" value="PDZ_sf"/>
</dbReference>
<evidence type="ECO:0000256" key="2">
    <source>
        <dbReference type="ARBA" id="ARBA00007986"/>
    </source>
</evidence>
<dbReference type="Gene3D" id="2.30.42.10">
    <property type="match status" value="1"/>
</dbReference>
<evidence type="ECO:0000256" key="8">
    <source>
        <dbReference type="ARBA" id="ARBA00022989"/>
    </source>
</evidence>
<dbReference type="Pfam" id="PF11356">
    <property type="entry name" value="T2SSC"/>
    <property type="match status" value="1"/>
</dbReference>
<dbReference type="STRING" id="71657.SAMN02982996_01317"/>
<dbReference type="Proteomes" id="UP000187280">
    <property type="component" value="Unassembled WGS sequence"/>
</dbReference>
<comment type="similarity">
    <text evidence="2">Belongs to the GSP C family.</text>
</comment>
<evidence type="ECO:0000313" key="12">
    <source>
        <dbReference type="Proteomes" id="UP000187280"/>
    </source>
</evidence>
<dbReference type="GO" id="GO:0015628">
    <property type="term" value="P:protein secretion by the type II secretion system"/>
    <property type="evidence" value="ECO:0007669"/>
    <property type="project" value="InterPro"/>
</dbReference>
<dbReference type="EMBL" id="FNQS01000003">
    <property type="protein sequence ID" value="SEA27249.1"/>
    <property type="molecule type" value="Genomic_DNA"/>
</dbReference>
<keyword evidence="8" id="KW-1133">Transmembrane helix</keyword>